<sequence length="325" mass="37419">MFGFWRRRGKQENECRFISSRGILKSVELHTADPESDAEQIPADLAKRLKGEFGTLYLSATMIPDFIENYLPSIRSPFVLVTGDADIPLKESSFPEGYMQTLLDHPLIIRWYAQNLDTLHPKLVNLPLGVDYHTLSSKRVRRKGRHSWGRYITPELQEEMICRIGHAAGPLANKKPIAFSNWHFVPERGNRQACLDEADRRAVYYQEKFIPRMESWELNSTFAFTLSPHGNGLDCHRTWEAYLLGTIPVVTTSSLDPLYEGLPVVILKDWAELSQQRLEEELEVATRTSYDFSRLELSYWAAKILGKDLDLHPCSFEAFRETLVK</sequence>
<name>A0A1M7GPX4_9HYPH</name>
<dbReference type="PANTHER" id="PTHR15576:SF1">
    <property type="entry name" value="RIBITOL-5-PHOSPHATE XYLOSYLTRANSFERASE 1"/>
    <property type="match status" value="1"/>
</dbReference>
<dbReference type="OrthoDB" id="8435943at2"/>
<dbReference type="STRING" id="735517.SAMN05444272_1984"/>
<dbReference type="PANTHER" id="PTHR15576">
    <property type="entry name" value="RIBITOL-5-PHOSPHATE XYLOSYLTRANSFERASE 1"/>
    <property type="match status" value="1"/>
</dbReference>
<keyword evidence="2" id="KW-1185">Reference proteome</keyword>
<dbReference type="GO" id="GO:0035269">
    <property type="term" value="P:protein O-linked glycosylation via mannose"/>
    <property type="evidence" value="ECO:0007669"/>
    <property type="project" value="InterPro"/>
</dbReference>
<accession>A0A1M7GPX4</accession>
<organism evidence="1 2">
    <name type="scientific">Roseibium suaedae</name>
    <dbReference type="NCBI Taxonomy" id="735517"/>
    <lineage>
        <taxon>Bacteria</taxon>
        <taxon>Pseudomonadati</taxon>
        <taxon>Pseudomonadota</taxon>
        <taxon>Alphaproteobacteria</taxon>
        <taxon>Hyphomicrobiales</taxon>
        <taxon>Stappiaceae</taxon>
        <taxon>Roseibium</taxon>
    </lineage>
</organism>
<dbReference type="Proteomes" id="UP000186002">
    <property type="component" value="Unassembled WGS sequence"/>
</dbReference>
<dbReference type="RefSeq" id="WP_073012432.1">
    <property type="nucleotide sequence ID" value="NZ_FRBW01000002.1"/>
</dbReference>
<proteinExistence type="predicted"/>
<reference evidence="1 2" key="1">
    <citation type="submission" date="2016-11" db="EMBL/GenBank/DDBJ databases">
        <authorList>
            <person name="Jaros S."/>
            <person name="Januszkiewicz K."/>
            <person name="Wedrychowicz H."/>
        </authorList>
    </citation>
    <scope>NUCLEOTIDE SEQUENCE [LARGE SCALE GENOMIC DNA]</scope>
    <source>
        <strain evidence="1 2">DSM 22153</strain>
    </source>
</reference>
<dbReference type="InterPro" id="IPR055286">
    <property type="entry name" value="RXYLT1-like"/>
</dbReference>
<evidence type="ECO:0008006" key="3">
    <source>
        <dbReference type="Google" id="ProtNLM"/>
    </source>
</evidence>
<dbReference type="EMBL" id="FRBW01000002">
    <property type="protein sequence ID" value="SHM18245.1"/>
    <property type="molecule type" value="Genomic_DNA"/>
</dbReference>
<evidence type="ECO:0000313" key="2">
    <source>
        <dbReference type="Proteomes" id="UP000186002"/>
    </source>
</evidence>
<dbReference type="GO" id="GO:0120053">
    <property type="term" value="F:ribitol beta-1,4-xylosyltransferase activity"/>
    <property type="evidence" value="ECO:0007669"/>
    <property type="project" value="InterPro"/>
</dbReference>
<dbReference type="AlphaFoldDB" id="A0A1M7GPX4"/>
<evidence type="ECO:0000313" key="1">
    <source>
        <dbReference type="EMBL" id="SHM18245.1"/>
    </source>
</evidence>
<protein>
    <recommendedName>
        <fullName evidence="3">Exostosin GT47 domain-containing protein</fullName>
    </recommendedName>
</protein>
<gene>
    <name evidence="1" type="ORF">SAMN05444272_1984</name>
</gene>